<feature type="domain" description="MYND-type" evidence="12">
    <location>
        <begin position="324"/>
        <end position="361"/>
    </location>
</feature>
<dbReference type="EMBL" id="JBBCAQ010000017">
    <property type="protein sequence ID" value="KAK7597845.1"/>
    <property type="molecule type" value="Genomic_DNA"/>
</dbReference>
<evidence type="ECO:0000256" key="3">
    <source>
        <dbReference type="ARBA" id="ARBA00022737"/>
    </source>
</evidence>
<protein>
    <recommendedName>
        <fullName evidence="12">MYND-type domain-containing protein</fullName>
    </recommendedName>
</protein>
<evidence type="ECO:0000259" key="12">
    <source>
        <dbReference type="PROSITE" id="PS50865"/>
    </source>
</evidence>
<dbReference type="InterPro" id="IPR002893">
    <property type="entry name" value="Znf_MYND"/>
</dbReference>
<feature type="compositionally biased region" description="Low complexity" evidence="11">
    <location>
        <begin position="363"/>
        <end position="374"/>
    </location>
</feature>
<dbReference type="InterPro" id="IPR036770">
    <property type="entry name" value="Ankyrin_rpt-contain_sf"/>
</dbReference>
<dbReference type="Gene3D" id="1.25.40.20">
    <property type="entry name" value="Ankyrin repeat-containing domain"/>
    <property type="match status" value="1"/>
</dbReference>
<dbReference type="Proteomes" id="UP001367676">
    <property type="component" value="Unassembled WGS sequence"/>
</dbReference>
<dbReference type="SMART" id="SM00248">
    <property type="entry name" value="ANK"/>
    <property type="match status" value="3"/>
</dbReference>
<comment type="subcellular location">
    <subcellularLocation>
        <location evidence="1">Cell projection</location>
        <location evidence="1">Cilium</location>
    </subcellularLocation>
</comment>
<proteinExistence type="predicted"/>
<dbReference type="PROSITE" id="PS50297">
    <property type="entry name" value="ANK_REP_REGION"/>
    <property type="match status" value="1"/>
</dbReference>
<reference evidence="13 14" key="1">
    <citation type="submission" date="2024-03" db="EMBL/GenBank/DDBJ databases">
        <title>Adaptation during the transition from Ophiocordyceps entomopathogen to insect associate is accompanied by gene loss and intensified selection.</title>
        <authorList>
            <person name="Ward C.M."/>
            <person name="Onetto C.A."/>
            <person name="Borneman A.R."/>
        </authorList>
    </citation>
    <scope>NUCLEOTIDE SEQUENCE [LARGE SCALE GENOMIC DNA]</scope>
    <source>
        <strain evidence="13">AWRI1</strain>
        <tissue evidence="13">Single Adult Female</tissue>
    </source>
</reference>
<keyword evidence="6 9" id="KW-0040">ANK repeat</keyword>
<dbReference type="GO" id="GO:0008270">
    <property type="term" value="F:zinc ion binding"/>
    <property type="evidence" value="ECO:0007669"/>
    <property type="project" value="UniProtKB-KW"/>
</dbReference>
<evidence type="ECO:0000256" key="1">
    <source>
        <dbReference type="ARBA" id="ARBA00004138"/>
    </source>
</evidence>
<dbReference type="Gene3D" id="6.10.140.2220">
    <property type="match status" value="1"/>
</dbReference>
<dbReference type="AlphaFoldDB" id="A0AAN9Y6A0"/>
<dbReference type="GO" id="GO:0005929">
    <property type="term" value="C:cilium"/>
    <property type="evidence" value="ECO:0007669"/>
    <property type="project" value="UniProtKB-SubCell"/>
</dbReference>
<keyword evidence="3" id="KW-0677">Repeat</keyword>
<accession>A0AAN9Y6A0</accession>
<feature type="region of interest" description="Disordered" evidence="11">
    <location>
        <begin position="362"/>
        <end position="394"/>
    </location>
</feature>
<keyword evidence="2" id="KW-0479">Metal-binding</keyword>
<organism evidence="13 14">
    <name type="scientific">Parthenolecanium corni</name>
    <dbReference type="NCBI Taxonomy" id="536013"/>
    <lineage>
        <taxon>Eukaryota</taxon>
        <taxon>Metazoa</taxon>
        <taxon>Ecdysozoa</taxon>
        <taxon>Arthropoda</taxon>
        <taxon>Hexapoda</taxon>
        <taxon>Insecta</taxon>
        <taxon>Pterygota</taxon>
        <taxon>Neoptera</taxon>
        <taxon>Paraneoptera</taxon>
        <taxon>Hemiptera</taxon>
        <taxon>Sternorrhyncha</taxon>
        <taxon>Coccoidea</taxon>
        <taxon>Coccidae</taxon>
        <taxon>Parthenolecanium</taxon>
    </lineage>
</organism>
<feature type="repeat" description="ANK" evidence="9">
    <location>
        <begin position="54"/>
        <end position="86"/>
    </location>
</feature>
<evidence type="ECO:0000256" key="2">
    <source>
        <dbReference type="ARBA" id="ARBA00022723"/>
    </source>
</evidence>
<dbReference type="InterPro" id="IPR002110">
    <property type="entry name" value="Ankyrin_rpt"/>
</dbReference>
<evidence type="ECO:0000256" key="9">
    <source>
        <dbReference type="PROSITE-ProRule" id="PRU00023"/>
    </source>
</evidence>
<evidence type="ECO:0000313" key="14">
    <source>
        <dbReference type="Proteomes" id="UP001367676"/>
    </source>
</evidence>
<dbReference type="Pfam" id="PF12796">
    <property type="entry name" value="Ank_2"/>
    <property type="match status" value="1"/>
</dbReference>
<dbReference type="PROSITE" id="PS50088">
    <property type="entry name" value="ANK_REPEAT"/>
    <property type="match status" value="2"/>
</dbReference>
<keyword evidence="5" id="KW-0862">Zinc</keyword>
<feature type="repeat" description="ANK" evidence="9">
    <location>
        <begin position="88"/>
        <end position="120"/>
    </location>
</feature>
<comment type="caution">
    <text evidence="13">The sequence shown here is derived from an EMBL/GenBank/DDBJ whole genome shotgun (WGS) entry which is preliminary data.</text>
</comment>
<name>A0AAN9Y6A0_9HEMI</name>
<evidence type="ECO:0000256" key="11">
    <source>
        <dbReference type="SAM" id="MobiDB-lite"/>
    </source>
</evidence>
<evidence type="ECO:0000313" key="13">
    <source>
        <dbReference type="EMBL" id="KAK7597845.1"/>
    </source>
</evidence>
<keyword evidence="14" id="KW-1185">Reference proteome</keyword>
<dbReference type="Pfam" id="PF01753">
    <property type="entry name" value="zf-MYND"/>
    <property type="match status" value="1"/>
</dbReference>
<dbReference type="PROSITE" id="PS01360">
    <property type="entry name" value="ZF_MYND_1"/>
    <property type="match status" value="1"/>
</dbReference>
<dbReference type="InterPro" id="IPR052452">
    <property type="entry name" value="Ankyrin-MYND_dom_contain_2"/>
</dbReference>
<evidence type="ECO:0000256" key="10">
    <source>
        <dbReference type="PROSITE-ProRule" id="PRU00134"/>
    </source>
</evidence>
<dbReference type="SUPFAM" id="SSF144232">
    <property type="entry name" value="HIT/MYND zinc finger-like"/>
    <property type="match status" value="1"/>
</dbReference>
<dbReference type="PANTHER" id="PTHR24150:SF8">
    <property type="entry name" value="ANKYRIN REPEAT AND MYND DOMAIN-CONTAINING PROTEIN 2"/>
    <property type="match status" value="1"/>
</dbReference>
<dbReference type="PROSITE" id="PS50865">
    <property type="entry name" value="ZF_MYND_2"/>
    <property type="match status" value="1"/>
</dbReference>
<keyword evidence="8" id="KW-0966">Cell projection</keyword>
<keyword evidence="7" id="KW-0969">Cilium</keyword>
<evidence type="ECO:0000256" key="7">
    <source>
        <dbReference type="ARBA" id="ARBA00023069"/>
    </source>
</evidence>
<evidence type="ECO:0000256" key="5">
    <source>
        <dbReference type="ARBA" id="ARBA00022833"/>
    </source>
</evidence>
<evidence type="ECO:0000256" key="4">
    <source>
        <dbReference type="ARBA" id="ARBA00022771"/>
    </source>
</evidence>
<dbReference type="PANTHER" id="PTHR24150">
    <property type="entry name" value="ANKYRIN REPEAT AND MYND DOMAIN-CONTAINING PROTEIN 2"/>
    <property type="match status" value="1"/>
</dbReference>
<sequence>MSGSNTEIASNLKDNVEQKDIESSVFACIQENNFDELKNLYSQYKLKADIFDSEGMTPLLHACYKGNQQMAEFLIEKGADVNSTNHKHKYTALHFAALSGNSNLCLTLMIAGAKSYITNSIGKTASQMAAFVGNHHCVSIITNYVSKSEVEYFTVPRGIESKPKLLPVLSIPLYTYIMQANIHPVRLAMKMPQILLKEYTQVKKVLDLLSEREMKKGPECNEVLAFKFHYLGYILSEIHRCSTSQNQTDPFETFVKKILKGSRGEEYLELLLRDCVREFPYREGFLFQQMVKSLARKEDSPSALSVILNAINGQSSFNDDLSPCVTCTEPKALKKCSKCRAVQYCDRECQRLHWFVHKKECARSSTSSSKSSEQSEADAESGENVSSDVANLKI</sequence>
<keyword evidence="4 10" id="KW-0863">Zinc-finger</keyword>
<dbReference type="SUPFAM" id="SSF48403">
    <property type="entry name" value="Ankyrin repeat"/>
    <property type="match status" value="1"/>
</dbReference>
<feature type="compositionally biased region" description="Polar residues" evidence="11">
    <location>
        <begin position="384"/>
        <end position="394"/>
    </location>
</feature>
<evidence type="ECO:0000256" key="8">
    <source>
        <dbReference type="ARBA" id="ARBA00023273"/>
    </source>
</evidence>
<evidence type="ECO:0000256" key="6">
    <source>
        <dbReference type="ARBA" id="ARBA00023043"/>
    </source>
</evidence>
<gene>
    <name evidence="13" type="ORF">V9T40_010070</name>
</gene>